<protein>
    <recommendedName>
        <fullName evidence="2">BIG2 domain-containing protein</fullName>
    </recommendedName>
</protein>
<dbReference type="InterPro" id="IPR015943">
    <property type="entry name" value="WD40/YVTN_repeat-like_dom_sf"/>
</dbReference>
<dbReference type="InterPro" id="IPR051200">
    <property type="entry name" value="Host-pathogen_enzymatic-act"/>
</dbReference>
<dbReference type="EMBL" id="BLXZ01000002">
    <property type="protein sequence ID" value="GFO67329.1"/>
    <property type="molecule type" value="Genomic_DNA"/>
</dbReference>
<dbReference type="SMART" id="SM00635">
    <property type="entry name" value="BID_2"/>
    <property type="match status" value="5"/>
</dbReference>
<dbReference type="PANTHER" id="PTHR47197">
    <property type="entry name" value="PROTEIN NIRF"/>
    <property type="match status" value="1"/>
</dbReference>
<gene>
    <name evidence="3" type="ORF">GMLC_09080</name>
</gene>
<feature type="domain" description="BIG2" evidence="2">
    <location>
        <begin position="111"/>
        <end position="193"/>
    </location>
</feature>
<feature type="domain" description="BIG2" evidence="2">
    <location>
        <begin position="286"/>
        <end position="371"/>
    </location>
</feature>
<sequence length="762" mass="74821">MSTFCRALLLVVFLLSGCGGGSSHPATLVSVSVLPTAPSLAPGTTLQLYASAQYSDGSAVDVTSTANWSSGTSSVATVNQGLATGVAAGQSLITASLGTLSSVPVTLTVSPLQSIDITPVTPGVLVAGSRLQFSATGHLGNGTTQNLTSQVSWQSSNTGVATIAAGGMATGVGAGPTQISGSFGGVTGGPVSLTVATLQSISVSPATWTALSGDQQQFSATGLLSNGDTPDLTTLVTWSSTPSTVASISNVAGSRGRATAAAGGSASVTASYNGVLSTPAAVTVQGPSSITVTPVTPSAVSGTTLQFTATGSFDNNADRDVTAVATWTSSVPSAASFNNVSGPRGLASIGSSGTTFVRATLGSVSDETTLSVKALRSLAITPSPATVPRGTSAPLTLTGTFSDSSTEDLTSSATWVSGTPSIAQVGNAPETKGTVLGVANGTATITATVGTLSTKVTVLVQTVVPTTPADKAYLVSSGLNALQVLDTSTNQITGTPITVGTAPQGVALNTSTNKAYVTNSGSGTVSVVDLTTNTTVKTIPVRNAPWGIALAPSTSRAYVANKFSGNLSVINTDTDSVVATIPVGTSPEGVAANASGSRIYVANSGSNTVSVINGSNLVIATIPTTLSASGPNNIALNGNFAYVTCSNSNNVLVINTSTNTVTGTISAGSNPQGIAIDSAANRAYVANNGSNTVSVLNTSTNTPAGTISVSGGPMAVAVRPSTGRYYVVNNSGSTVTVFNTSNNGLVAGAQTAAGPVAIAVLP</sequence>
<dbReference type="InterPro" id="IPR003343">
    <property type="entry name" value="Big_2"/>
</dbReference>
<dbReference type="SUPFAM" id="SSF49373">
    <property type="entry name" value="Invasin/intimin cell-adhesion fragments"/>
    <property type="match status" value="3"/>
</dbReference>
<dbReference type="InterPro" id="IPR011964">
    <property type="entry name" value="YVTN_b-propeller_repeat"/>
</dbReference>
<feature type="chain" id="PRO_5028361601" description="BIG2 domain-containing protein" evidence="1">
    <location>
        <begin position="26"/>
        <end position="762"/>
    </location>
</feature>
<dbReference type="RefSeq" id="WP_183359885.1">
    <property type="nucleotide sequence ID" value="NZ_BLXZ01000002.1"/>
</dbReference>
<dbReference type="Proteomes" id="UP000587586">
    <property type="component" value="Unassembled WGS sequence"/>
</dbReference>
<organism evidence="3 4">
    <name type="scientific">Geomonas limicola</name>
    <dbReference type="NCBI Taxonomy" id="2740186"/>
    <lineage>
        <taxon>Bacteria</taxon>
        <taxon>Pseudomonadati</taxon>
        <taxon>Thermodesulfobacteriota</taxon>
        <taxon>Desulfuromonadia</taxon>
        <taxon>Geobacterales</taxon>
        <taxon>Geobacteraceae</taxon>
        <taxon>Geomonas</taxon>
    </lineage>
</organism>
<dbReference type="PANTHER" id="PTHR47197:SF3">
    <property type="entry name" value="DIHYDRO-HEME D1 DEHYDROGENASE"/>
    <property type="match status" value="1"/>
</dbReference>
<evidence type="ECO:0000313" key="4">
    <source>
        <dbReference type="Proteomes" id="UP000587586"/>
    </source>
</evidence>
<comment type="caution">
    <text evidence="3">The sequence shown here is derived from an EMBL/GenBank/DDBJ whole genome shotgun (WGS) entry which is preliminary data.</text>
</comment>
<accession>A0A6V8N7Q2</accession>
<feature type="domain" description="BIG2" evidence="2">
    <location>
        <begin position="27"/>
        <end position="107"/>
    </location>
</feature>
<feature type="domain" description="BIG2" evidence="2">
    <location>
        <begin position="197"/>
        <end position="282"/>
    </location>
</feature>
<evidence type="ECO:0000256" key="1">
    <source>
        <dbReference type="SAM" id="SignalP"/>
    </source>
</evidence>
<proteinExistence type="predicted"/>
<dbReference type="InterPro" id="IPR011048">
    <property type="entry name" value="Haem_d1_sf"/>
</dbReference>
<dbReference type="InterPro" id="IPR008964">
    <property type="entry name" value="Invasin/intimin_cell_adhesion"/>
</dbReference>
<keyword evidence="1" id="KW-0732">Signal</keyword>
<feature type="domain" description="BIG2" evidence="2">
    <location>
        <begin position="374"/>
        <end position="459"/>
    </location>
</feature>
<dbReference type="SUPFAM" id="SSF51004">
    <property type="entry name" value="C-terminal (heme d1) domain of cytochrome cd1-nitrite reductase"/>
    <property type="match status" value="1"/>
</dbReference>
<dbReference type="AlphaFoldDB" id="A0A6V8N7Q2"/>
<reference evidence="4" key="1">
    <citation type="submission" date="2020-06" db="EMBL/GenBank/DDBJ databases">
        <title>Draft genomic sequecing of Geomonas sp. Red745.</title>
        <authorList>
            <person name="Itoh H."/>
            <person name="Xu Z.X."/>
            <person name="Ushijima N."/>
            <person name="Masuda Y."/>
            <person name="Shiratori Y."/>
            <person name="Senoo K."/>
        </authorList>
    </citation>
    <scope>NUCLEOTIDE SEQUENCE [LARGE SCALE GENOMIC DNA]</scope>
    <source>
        <strain evidence="4">Red745</strain>
    </source>
</reference>
<keyword evidence="4" id="KW-1185">Reference proteome</keyword>
<evidence type="ECO:0000313" key="3">
    <source>
        <dbReference type="EMBL" id="GFO67329.1"/>
    </source>
</evidence>
<dbReference type="PROSITE" id="PS51257">
    <property type="entry name" value="PROKAR_LIPOPROTEIN"/>
    <property type="match status" value="1"/>
</dbReference>
<dbReference type="Pfam" id="PF02368">
    <property type="entry name" value="Big_2"/>
    <property type="match status" value="3"/>
</dbReference>
<dbReference type="Gene3D" id="2.60.40.1080">
    <property type="match status" value="5"/>
</dbReference>
<name>A0A6V8N7Q2_9BACT</name>
<feature type="signal peptide" evidence="1">
    <location>
        <begin position="1"/>
        <end position="25"/>
    </location>
</feature>
<dbReference type="Gene3D" id="2.130.10.10">
    <property type="entry name" value="YVTN repeat-like/Quinoprotein amine dehydrogenase"/>
    <property type="match status" value="3"/>
</dbReference>
<dbReference type="NCBIfam" id="TIGR02276">
    <property type="entry name" value="beta_rpt_yvtn"/>
    <property type="match status" value="5"/>
</dbReference>
<evidence type="ECO:0000259" key="2">
    <source>
        <dbReference type="SMART" id="SM00635"/>
    </source>
</evidence>